<dbReference type="AlphaFoldDB" id="A0A1T1HFA0"/>
<evidence type="ECO:0000313" key="3">
    <source>
        <dbReference type="EMBL" id="OOV88534.1"/>
    </source>
</evidence>
<dbReference type="EMBL" id="MTSD02000001">
    <property type="protein sequence ID" value="OOV88534.1"/>
    <property type="molecule type" value="Genomic_DNA"/>
</dbReference>
<comment type="pathway">
    <text evidence="2">Cofactor biosynthesis; 7,8-dihydroneopterin triphosphate biosynthesis; 7,8-dihydroneopterin triphosphate from GTP: step 1/1.</text>
</comment>
<comment type="similarity">
    <text evidence="2">Belongs to the GTP cyclohydrolase IV family.</text>
</comment>
<dbReference type="InterPro" id="IPR022838">
    <property type="entry name" value="GTP_cyclohydrolase_FolE2"/>
</dbReference>
<dbReference type="EC" id="3.5.4.16" evidence="2"/>
<dbReference type="NCBIfam" id="NF010200">
    <property type="entry name" value="PRK13674.1-1"/>
    <property type="match status" value="1"/>
</dbReference>
<keyword evidence="1 2" id="KW-0378">Hydrolase</keyword>
<accession>A0A1T1HFA0</accession>
<dbReference type="Proteomes" id="UP000190064">
    <property type="component" value="Unassembled WGS sequence"/>
</dbReference>
<proteinExistence type="inferred from homology"/>
<organism evidence="3 4">
    <name type="scientific">Oceanospirillum linum</name>
    <dbReference type="NCBI Taxonomy" id="966"/>
    <lineage>
        <taxon>Bacteria</taxon>
        <taxon>Pseudomonadati</taxon>
        <taxon>Pseudomonadota</taxon>
        <taxon>Gammaproteobacteria</taxon>
        <taxon>Oceanospirillales</taxon>
        <taxon>Oceanospirillaceae</taxon>
        <taxon>Oceanospirillum</taxon>
    </lineage>
</organism>
<dbReference type="Gene3D" id="3.10.270.10">
    <property type="entry name" value="Urate Oxidase"/>
    <property type="match status" value="1"/>
</dbReference>
<keyword evidence="4" id="KW-1185">Reference proteome</keyword>
<dbReference type="PANTHER" id="PTHR36445:SF1">
    <property type="entry name" value="GTP CYCLOHYDROLASE MPTA"/>
    <property type="match status" value="1"/>
</dbReference>
<evidence type="ECO:0000256" key="1">
    <source>
        <dbReference type="ARBA" id="ARBA00022801"/>
    </source>
</evidence>
<reference evidence="3" key="1">
    <citation type="submission" date="2017-02" db="EMBL/GenBank/DDBJ databases">
        <title>Draft Genome Sequence of the Salt Water Bacterium Oceanospirillum linum ATCC 11336.</title>
        <authorList>
            <person name="Trachtenberg A.M."/>
            <person name="Carney J.G."/>
            <person name="Linnane J.D."/>
            <person name="Rheaume B.A."/>
            <person name="Pitts N.L."/>
            <person name="Mykles D.L."/>
            <person name="Maclea K.S."/>
        </authorList>
    </citation>
    <scope>NUCLEOTIDE SEQUENCE [LARGE SCALE GENOMIC DNA]</scope>
    <source>
        <strain evidence="3">ATCC 11336</strain>
    </source>
</reference>
<protein>
    <recommendedName>
        <fullName evidence="2">GTP cyclohydrolase FolE2</fullName>
        <ecNumber evidence="2">3.5.4.16</ecNumber>
    </recommendedName>
</protein>
<feature type="site" description="May be catalytically important" evidence="2">
    <location>
        <position position="156"/>
    </location>
</feature>
<dbReference type="STRING" id="966.BTA35_0203270"/>
<dbReference type="RefSeq" id="WP_077242972.1">
    <property type="nucleotide sequence ID" value="NZ_FXTS01000001.1"/>
</dbReference>
<sequence length="298" mass="32382">MNQELPDVARHQVSNIRTPLEWVGMSGIDIPLSLSEPEGSAPLHASVEAQVNLPDVTVKGIHMSRIYRMLDGLSQQDSVTPVDLKAVLEQMVISHSDCGTDSARLVIEFKMLARRSALSTPGLAGWKAYPVKIEAVLQQGVLQLSAAVQVEYSSTCPCSAALARQLIASHFREHFSGEQLTTEVVSDWLETHATYATPHSQRSVASVQVSLGANEGGFGLMPLIDRTEQALATAVQTAVKRADEQAFALLNGQNLMYVEDAARRIQEALSEGYQGVEVSVRHLESLHPHDAVAYTKGF</sequence>
<comment type="function">
    <text evidence="2">Converts GTP to 7,8-dihydroneopterin triphosphate.</text>
</comment>
<name>A0A1T1HFA0_OCELI</name>
<dbReference type="PANTHER" id="PTHR36445">
    <property type="entry name" value="GTP CYCLOHYDROLASE MPTA"/>
    <property type="match status" value="1"/>
</dbReference>
<dbReference type="Pfam" id="PF02649">
    <property type="entry name" value="GCHY-1"/>
    <property type="match status" value="1"/>
</dbReference>
<dbReference type="GO" id="GO:0003934">
    <property type="term" value="F:GTP cyclohydrolase I activity"/>
    <property type="evidence" value="ECO:0007669"/>
    <property type="project" value="UniProtKB-UniRule"/>
</dbReference>
<comment type="catalytic activity">
    <reaction evidence="2">
        <text>GTP + H2O = 7,8-dihydroneopterin 3'-triphosphate + formate + H(+)</text>
        <dbReference type="Rhea" id="RHEA:17473"/>
        <dbReference type="ChEBI" id="CHEBI:15377"/>
        <dbReference type="ChEBI" id="CHEBI:15378"/>
        <dbReference type="ChEBI" id="CHEBI:15740"/>
        <dbReference type="ChEBI" id="CHEBI:37565"/>
        <dbReference type="ChEBI" id="CHEBI:58462"/>
        <dbReference type="EC" id="3.5.4.16"/>
    </reaction>
</comment>
<evidence type="ECO:0000313" key="4">
    <source>
        <dbReference type="Proteomes" id="UP000190064"/>
    </source>
</evidence>
<dbReference type="HAMAP" id="MF_01527_B">
    <property type="entry name" value="GTP_cyclohydrol_B"/>
    <property type="match status" value="1"/>
</dbReference>
<dbReference type="InterPro" id="IPR003801">
    <property type="entry name" value="GTP_cyclohydrolase_FolE2/MptA"/>
</dbReference>
<comment type="caution">
    <text evidence="3">The sequence shown here is derived from an EMBL/GenBank/DDBJ whole genome shotgun (WGS) entry which is preliminary data.</text>
</comment>
<gene>
    <name evidence="2" type="primary">folE2</name>
    <name evidence="3" type="ORF">BTA35_0203270</name>
</gene>
<evidence type="ECO:0000256" key="2">
    <source>
        <dbReference type="HAMAP-Rule" id="MF_01527"/>
    </source>
</evidence>
<dbReference type="UniPathway" id="UPA00848">
    <property type="reaction ID" value="UER00151"/>
</dbReference>
<dbReference type="GO" id="GO:0046654">
    <property type="term" value="P:tetrahydrofolate biosynthetic process"/>
    <property type="evidence" value="ECO:0007669"/>
    <property type="project" value="UniProtKB-UniRule"/>
</dbReference>